<dbReference type="KEGG" id="xyl:ET495_06230"/>
<accession>A0A4P6ERB4</accession>
<dbReference type="PROSITE" id="PS51257">
    <property type="entry name" value="PROKAR_LIPOPROTEIN"/>
    <property type="match status" value="1"/>
</dbReference>
<keyword evidence="2" id="KW-0732">Signal</keyword>
<feature type="region of interest" description="Disordered" evidence="1">
    <location>
        <begin position="28"/>
        <end position="56"/>
    </location>
</feature>
<evidence type="ECO:0000313" key="4">
    <source>
        <dbReference type="Proteomes" id="UP000291758"/>
    </source>
</evidence>
<reference evidence="3 4" key="1">
    <citation type="submission" date="2019-01" db="EMBL/GenBank/DDBJ databases">
        <title>Genome sequencing of strain 2JSPR-7.</title>
        <authorList>
            <person name="Heo J."/>
            <person name="Kim S.-J."/>
            <person name="Kim J.-S."/>
            <person name="Hong S.-B."/>
            <person name="Kwon S.-W."/>
        </authorList>
    </citation>
    <scope>NUCLEOTIDE SEQUENCE [LARGE SCALE GENOMIC DNA]</scope>
    <source>
        <strain evidence="3 4">2JSPR-7</strain>
    </source>
</reference>
<gene>
    <name evidence="3" type="ORF">ET495_06230</name>
</gene>
<keyword evidence="4" id="KW-1185">Reference proteome</keyword>
<dbReference type="OrthoDB" id="5145397at2"/>
<dbReference type="Proteomes" id="UP000291758">
    <property type="component" value="Chromosome"/>
</dbReference>
<evidence type="ECO:0000256" key="2">
    <source>
        <dbReference type="SAM" id="SignalP"/>
    </source>
</evidence>
<dbReference type="RefSeq" id="WP_129203500.1">
    <property type="nucleotide sequence ID" value="NZ_CP035495.1"/>
</dbReference>
<feature type="signal peptide" evidence="2">
    <location>
        <begin position="1"/>
        <end position="26"/>
    </location>
</feature>
<dbReference type="EMBL" id="CP035495">
    <property type="protein sequence ID" value="QAY62907.1"/>
    <property type="molecule type" value="Genomic_DNA"/>
</dbReference>
<proteinExistence type="predicted"/>
<dbReference type="AlphaFoldDB" id="A0A4P6ERB4"/>
<organism evidence="3 4">
    <name type="scientific">Xylanimonas allomyrinae</name>
    <dbReference type="NCBI Taxonomy" id="2509459"/>
    <lineage>
        <taxon>Bacteria</taxon>
        <taxon>Bacillati</taxon>
        <taxon>Actinomycetota</taxon>
        <taxon>Actinomycetes</taxon>
        <taxon>Micrococcales</taxon>
        <taxon>Promicromonosporaceae</taxon>
        <taxon>Xylanimonas</taxon>
    </lineage>
</organism>
<protein>
    <submittedName>
        <fullName evidence="3">Uncharacterized protein</fullName>
    </submittedName>
</protein>
<sequence length="178" mass="17913">MNRRAPLTSALAALVMVGLTTGCTVAPSGRLDTAPNGGLPSEQPSPPAPVSDLPTFDASSAVGGYAEGFPRSLLEAPDDASIIASSAGQADGGLTRVSLSLSTPRTADDVLAQLGGPLATNGFTETPQAPSGLTAQTAWTRRTERPEGPLVETLLIGVLDEGDHRLVSVSGTVLAPTG</sequence>
<evidence type="ECO:0000256" key="1">
    <source>
        <dbReference type="SAM" id="MobiDB-lite"/>
    </source>
</evidence>
<name>A0A4P6ERB4_9MICO</name>
<feature type="chain" id="PRO_5020949057" evidence="2">
    <location>
        <begin position="27"/>
        <end position="178"/>
    </location>
</feature>
<evidence type="ECO:0000313" key="3">
    <source>
        <dbReference type="EMBL" id="QAY62907.1"/>
    </source>
</evidence>